<evidence type="ECO:0000256" key="1">
    <source>
        <dbReference type="ARBA" id="ARBA00009437"/>
    </source>
</evidence>
<evidence type="ECO:0000256" key="2">
    <source>
        <dbReference type="ARBA" id="ARBA00023015"/>
    </source>
</evidence>
<dbReference type="InterPro" id="IPR036388">
    <property type="entry name" value="WH-like_DNA-bd_sf"/>
</dbReference>
<accession>A0ABS4NF25</accession>
<evidence type="ECO:0000256" key="3">
    <source>
        <dbReference type="ARBA" id="ARBA00023125"/>
    </source>
</evidence>
<proteinExistence type="inferred from homology"/>
<evidence type="ECO:0000259" key="5">
    <source>
        <dbReference type="PROSITE" id="PS50931"/>
    </source>
</evidence>
<keyword evidence="3 6" id="KW-0238">DNA-binding</keyword>
<keyword evidence="4" id="KW-0804">Transcription</keyword>
<dbReference type="PANTHER" id="PTHR30419:SF8">
    <property type="entry name" value="NITROGEN ASSIMILATION TRANSCRIPTIONAL ACTIVATOR-RELATED"/>
    <property type="match status" value="1"/>
</dbReference>
<dbReference type="GO" id="GO:0003677">
    <property type="term" value="F:DNA binding"/>
    <property type="evidence" value="ECO:0007669"/>
    <property type="project" value="UniProtKB-KW"/>
</dbReference>
<dbReference type="EMBL" id="JAGGLT010000018">
    <property type="protein sequence ID" value="MBP2072264.1"/>
    <property type="molecule type" value="Genomic_DNA"/>
</dbReference>
<protein>
    <submittedName>
        <fullName evidence="6">DNA-binding transcriptional LysR family regulator</fullName>
    </submittedName>
</protein>
<dbReference type="SUPFAM" id="SSF46785">
    <property type="entry name" value="Winged helix' DNA-binding domain"/>
    <property type="match status" value="1"/>
</dbReference>
<dbReference type="Pfam" id="PF00126">
    <property type="entry name" value="HTH_1"/>
    <property type="match status" value="1"/>
</dbReference>
<name>A0ABS4NF25_9THEO</name>
<feature type="domain" description="HTH lysR-type" evidence="5">
    <location>
        <begin position="1"/>
        <end position="58"/>
    </location>
</feature>
<dbReference type="InterPro" id="IPR000847">
    <property type="entry name" value="LysR_HTH_N"/>
</dbReference>
<dbReference type="InterPro" id="IPR005119">
    <property type="entry name" value="LysR_subst-bd"/>
</dbReference>
<reference evidence="6" key="1">
    <citation type="submission" date="2021-03" db="EMBL/GenBank/DDBJ databases">
        <title>Genomic Encyclopedia of Type Strains, Phase IV (KMG-IV): sequencing the most valuable type-strain genomes for metagenomic binning, comparative biology and taxonomic classification.</title>
        <authorList>
            <person name="Goeker M."/>
        </authorList>
    </citation>
    <scope>NUCLEOTIDE SEQUENCE</scope>
    <source>
        <strain evidence="6">DSM 101588</strain>
    </source>
</reference>
<dbReference type="PRINTS" id="PR00039">
    <property type="entry name" value="HTHLYSR"/>
</dbReference>
<organism evidence="6 7">
    <name type="scientific">Thermoanaerobacterium butyriciformans</name>
    <dbReference type="NCBI Taxonomy" id="1702242"/>
    <lineage>
        <taxon>Bacteria</taxon>
        <taxon>Bacillati</taxon>
        <taxon>Bacillota</taxon>
        <taxon>Clostridia</taxon>
        <taxon>Thermoanaerobacterales</taxon>
        <taxon>Thermoanaerobacteraceae</taxon>
        <taxon>Thermoanaerobacterium</taxon>
    </lineage>
</organism>
<dbReference type="RefSeq" id="WP_209454048.1">
    <property type="nucleotide sequence ID" value="NZ_JAGGLT010000018.1"/>
</dbReference>
<comment type="caution">
    <text evidence="6">The sequence shown here is derived from an EMBL/GenBank/DDBJ whole genome shotgun (WGS) entry which is preliminary data.</text>
</comment>
<dbReference type="PROSITE" id="PS50931">
    <property type="entry name" value="HTH_LYSR"/>
    <property type="match status" value="1"/>
</dbReference>
<dbReference type="Proteomes" id="UP001166402">
    <property type="component" value="Unassembled WGS sequence"/>
</dbReference>
<dbReference type="SUPFAM" id="SSF53850">
    <property type="entry name" value="Periplasmic binding protein-like II"/>
    <property type="match status" value="1"/>
</dbReference>
<dbReference type="Pfam" id="PF03466">
    <property type="entry name" value="LysR_substrate"/>
    <property type="match status" value="1"/>
</dbReference>
<dbReference type="InterPro" id="IPR050950">
    <property type="entry name" value="HTH-type_LysR_regulators"/>
</dbReference>
<keyword evidence="7" id="KW-1185">Reference proteome</keyword>
<sequence length="303" mass="34869">MDINSFKYFVKICQNNSFTKTAKELFITQQALSKRIKKLEKEIGAPLFNRNSKGVDLTELGKYILPKAKALVKTYDNLIIEINNKVNMEKSKIKIGFAPGTLQILGAKEIIDFEQKYNDINIDIAEFSDVDCEANVLNGNLDLALTVKPNDINSFIYYHLIREKLVVIINKKNPLASRKSVKFEDLKDERFILLTDTFRIQPVILEHFNKAGVVPNIYFKSSHDLKIAYDFVELNKGIFVFVDKLTHIEEYSNICSIPIDDPTAFWDAGFIVKRDAQPNKSTKKFMNYFLNKYNKDLSQTNSI</sequence>
<evidence type="ECO:0000313" key="6">
    <source>
        <dbReference type="EMBL" id="MBP2072264.1"/>
    </source>
</evidence>
<dbReference type="Gene3D" id="3.40.190.290">
    <property type="match status" value="1"/>
</dbReference>
<keyword evidence="2" id="KW-0805">Transcription regulation</keyword>
<evidence type="ECO:0000256" key="4">
    <source>
        <dbReference type="ARBA" id="ARBA00023163"/>
    </source>
</evidence>
<dbReference type="PANTHER" id="PTHR30419">
    <property type="entry name" value="HTH-TYPE TRANSCRIPTIONAL REGULATOR YBHD"/>
    <property type="match status" value="1"/>
</dbReference>
<comment type="similarity">
    <text evidence="1">Belongs to the LysR transcriptional regulatory family.</text>
</comment>
<dbReference type="Gene3D" id="1.10.10.10">
    <property type="entry name" value="Winged helix-like DNA-binding domain superfamily/Winged helix DNA-binding domain"/>
    <property type="match status" value="1"/>
</dbReference>
<evidence type="ECO:0000313" key="7">
    <source>
        <dbReference type="Proteomes" id="UP001166402"/>
    </source>
</evidence>
<gene>
    <name evidence="6" type="ORF">J2Z80_001795</name>
</gene>
<dbReference type="InterPro" id="IPR036390">
    <property type="entry name" value="WH_DNA-bd_sf"/>
</dbReference>